<reference evidence="14 15" key="1">
    <citation type="submission" date="2015-10" db="EMBL/GenBank/DDBJ databases">
        <title>Draft genomes sequences of Candida glabrata isolates 1A, 1B, 2A, 2B, 3A and 3B.</title>
        <authorList>
            <person name="Haavelsrud O.E."/>
            <person name="Gaustad P."/>
        </authorList>
    </citation>
    <scope>NUCLEOTIDE SEQUENCE [LARGE SCALE GENOMIC DNA]</scope>
    <source>
        <strain evidence="14">910700640</strain>
    </source>
</reference>
<keyword evidence="9" id="KW-0472">Membrane</keyword>
<dbReference type="VEuPathDB" id="FungiDB:CAGL0J07634g"/>
<comment type="caution">
    <text evidence="14">The sequence shown here is derived from an EMBL/GenBank/DDBJ whole genome shotgun (WGS) entry which is preliminary data.</text>
</comment>
<dbReference type="VEuPathDB" id="FungiDB:B1J91_J07634g"/>
<dbReference type="GO" id="GO:0097632">
    <property type="term" value="C:extrinsic component of phagophore assembly site membrane"/>
    <property type="evidence" value="ECO:0007669"/>
    <property type="project" value="EnsemblFungi"/>
</dbReference>
<dbReference type="VEuPathDB" id="FungiDB:GWK60_J07469"/>
<evidence type="ECO:0000256" key="3">
    <source>
        <dbReference type="ARBA" id="ARBA00009714"/>
    </source>
</evidence>
<dbReference type="GO" id="GO:0061709">
    <property type="term" value="P:reticulophagy"/>
    <property type="evidence" value="ECO:0007669"/>
    <property type="project" value="EnsemblFungi"/>
</dbReference>
<dbReference type="GO" id="GO:0005789">
    <property type="term" value="C:endoplasmic reticulum membrane"/>
    <property type="evidence" value="ECO:0007669"/>
    <property type="project" value="UniProtKB-SubCell"/>
</dbReference>
<evidence type="ECO:0000256" key="12">
    <source>
        <dbReference type="ARBA" id="ARBA00024631"/>
    </source>
</evidence>
<feature type="compositionally biased region" description="Polar residues" evidence="13">
    <location>
        <begin position="145"/>
        <end position="159"/>
    </location>
</feature>
<evidence type="ECO:0000256" key="2">
    <source>
        <dbReference type="ARBA" id="ARBA00004623"/>
    </source>
</evidence>
<dbReference type="GO" id="GO:0000425">
    <property type="term" value="P:pexophagy"/>
    <property type="evidence" value="ECO:0007669"/>
    <property type="project" value="EnsemblFungi"/>
</dbReference>
<dbReference type="GO" id="GO:0000422">
    <property type="term" value="P:autophagy of mitochondrion"/>
    <property type="evidence" value="ECO:0007669"/>
    <property type="project" value="EnsemblFungi"/>
</dbReference>
<evidence type="ECO:0000256" key="9">
    <source>
        <dbReference type="ARBA" id="ARBA00023136"/>
    </source>
</evidence>
<dbReference type="GO" id="GO:0000045">
    <property type="term" value="P:autophagosome assembly"/>
    <property type="evidence" value="ECO:0007669"/>
    <property type="project" value="EnsemblFungi"/>
</dbReference>
<name>A0A0W0DHA0_CANGB</name>
<evidence type="ECO:0000256" key="1">
    <source>
        <dbReference type="ARBA" id="ARBA00004406"/>
    </source>
</evidence>
<protein>
    <recommendedName>
        <fullName evidence="4">Autophagy-related protein 2</fullName>
    </recommendedName>
</protein>
<evidence type="ECO:0000256" key="10">
    <source>
        <dbReference type="ARBA" id="ARBA00024479"/>
    </source>
</evidence>
<comment type="subcellular location">
    <subcellularLocation>
        <location evidence="1">Endoplasmic reticulum membrane</location>
        <topology evidence="1">Peripheral membrane protein</topology>
    </subcellularLocation>
    <subcellularLocation>
        <location evidence="2">Preautophagosomal structure membrane</location>
        <topology evidence="2">Peripheral membrane protein</topology>
    </subcellularLocation>
</comment>
<dbReference type="GO" id="GO:0034727">
    <property type="term" value="P:piecemeal microautophagy of the nucleus"/>
    <property type="evidence" value="ECO:0007669"/>
    <property type="project" value="EnsemblFungi"/>
</dbReference>
<dbReference type="GO" id="GO:0061723">
    <property type="term" value="P:glycophagy"/>
    <property type="evidence" value="ECO:0007669"/>
    <property type="project" value="TreeGrafter"/>
</dbReference>
<evidence type="ECO:0000256" key="5">
    <source>
        <dbReference type="ARBA" id="ARBA00022448"/>
    </source>
</evidence>
<proteinExistence type="inferred from homology"/>
<evidence type="ECO:0000256" key="11">
    <source>
        <dbReference type="ARBA" id="ARBA00024615"/>
    </source>
</evidence>
<dbReference type="GO" id="GO:0032991">
    <property type="term" value="C:protein-containing complex"/>
    <property type="evidence" value="ECO:0007669"/>
    <property type="project" value="EnsemblFungi"/>
</dbReference>
<dbReference type="GO" id="GO:0120013">
    <property type="term" value="F:lipid transfer activity"/>
    <property type="evidence" value="ECO:0007669"/>
    <property type="project" value="EnsemblFungi"/>
</dbReference>
<dbReference type="Proteomes" id="UP000054886">
    <property type="component" value="Unassembled WGS sequence"/>
</dbReference>
<feature type="region of interest" description="Disordered" evidence="13">
    <location>
        <begin position="128"/>
        <end position="160"/>
    </location>
</feature>
<comment type="catalytic activity">
    <reaction evidence="12">
        <text>a 1,2-diacyl-sn-glycero-3-phosphocholine(in) = a 1,2-diacyl-sn-glycero-3-phosphocholine(out)</text>
        <dbReference type="Rhea" id="RHEA:38571"/>
        <dbReference type="ChEBI" id="CHEBI:57643"/>
    </reaction>
</comment>
<evidence type="ECO:0000256" key="8">
    <source>
        <dbReference type="ARBA" id="ARBA00023055"/>
    </source>
</evidence>
<keyword evidence="5" id="KW-0813">Transport</keyword>
<sequence length="1587" mass="179234">MAFWLPQNIQRRLILYVLQQITLFSNVDITKLDVSLGSHSKFTFQDVDLNISEMNIPGCEVNSGMLGKLMLGLTVSGDVHISGDNIDFMITMINEDDFNDMNSFSLAKSFYDLTSSIMQFKPDAHLKNEISGSGSDSPRIPDDYTNPSSAGGNPTTNTYDIIVDDTASSTTESDDSSPIDSIPTSRFNIMQQKVIATALAKLKITLQSVRIRINLGKRKDCNCLDVVVKRIDMSTSEGHVRNFDANGISIAYINNEPSVVPPNNMDMAESLYFSQADASSIYMSALSDANTDIKSLDASVFNSERYELLSINGMSFSFVGISSIDDFAISRIKINLGTLQVNIPFLLKVREDIILTMIFKLISPRHTDKVDVKNSPAYKRFQNELHSNDTNLFSNLAIEEILIGLSSNQKIILRAVDLESNEINGINLSVGDIDLVGLDMDWISETRPCFNASFGKSNTIIELANTIIRVSEHDLILFLKIYYEIMDFIDFVLSKWKILGVKQVSQLRNDEKFSLNVGSLVIEIPLDNSILEINIPNIEHDSLNQDLKLYEVNMTHIVESIKISSLKLKEVSIDLSSARKKMKCYNEHFSQYFVFTHYKVQITGIDSQINLKSLWIIGAVIEQFHIASPVQEYPEATNKNSVRFHDNNKRLLSTSLMINKRAILAKYIIELDDIKVCISGFDADQIRHCKFSLQRLLFLNQIDKGLLFNIFQPHVEIKFFSGSLNDIIRSTNIGVSGQPHLILCIFADKKIKVSIKDIMIFYQAKWLDSVQRNASLDQEKGQNVEYSELPEFSISIRDSAINFLPFRINPSLVILFESIIVTKSGNDALINMHSKVGRFYLTDNYDHLKTTQVMNKTICDSLIKSGYSQIGKFEGLSMTLNKKHKIVNCNGCLEKVILSVCSDSFHTLVQLCMDLKVPVTFPDDKKYQPVPSVAVDLFETIEENEFNLSNLDNKDIDKSIGSDSDSLHIVNSFLDEVEDFQFHEDYNSGTVWSHTTSDTHSSSDILPISLKEEYLDSRRTEVQKHSQSNDRNIISEIDFDIKNADIRLYDGYDWRYTRKNVSSAISELEEGLLSGIQRQEQTESELSRTTVFDSICIATKQKDLGNLKQIISEQVQGKHDHLNSDKVYLYPSKHYKSLIKANELIFKIKIYDSNSPRNEEFKNHAAKLFKITASISTYEVLDNLPTSTWNKFVTLLKKEAWPKSEPMLYFDFMLFKPINSLEATEATINIRSAPLRIHADQYMVDFLLRFFQFNDKRFELIDEYPEILFLQKFKSNTIKLRIDYKPNKTSSGMYSGKISDLINLFVLDESKVTLKGVVLHGINGFNELSEQLVKIWGNDVTSKQIFNILQGFAPVKSFIALGAGAQTFITVLLAEYKRDRSISRSVKKSGNIFIKTTTGDFIKLGAKLAVGTQALLENTEGILSGNATQNRTLADVSQTNKVLDLDSLLQQDQVLIGRNPKIRNKSPSAIIIDAADLEESGRPKVVSLYSEQPLDLHKGLEEAYHALEKHIQIAYNTIWQTNQELRGEESRSAKAAAVTIAKAAPVAVIRPMIGATEAIAKTLQGIYNQLDKSNIEEINDKYKKEDN</sequence>
<dbReference type="PANTHER" id="PTHR13190:SF1">
    <property type="entry name" value="AUTOPHAGY-RELATED 2, ISOFORM A"/>
    <property type="match status" value="1"/>
</dbReference>
<comment type="catalytic activity">
    <reaction evidence="11">
        <text>a 1,2-diacyl-sn-glycero-3-phosphoethanolamine(in) = a 1,2-diacyl-sn-glycero-3-phosphoethanolamine(out)</text>
        <dbReference type="Rhea" id="RHEA:38895"/>
        <dbReference type="ChEBI" id="CHEBI:64612"/>
    </reaction>
</comment>
<evidence type="ECO:0000256" key="7">
    <source>
        <dbReference type="ARBA" id="ARBA00023006"/>
    </source>
</evidence>
<keyword evidence="7" id="KW-0072">Autophagy</keyword>
<evidence type="ECO:0000313" key="14">
    <source>
        <dbReference type="EMBL" id="KTB11195.1"/>
    </source>
</evidence>
<dbReference type="InterPro" id="IPR026849">
    <property type="entry name" value="ATG2"/>
</dbReference>
<organism evidence="14 15">
    <name type="scientific">Candida glabrata</name>
    <name type="common">Yeast</name>
    <name type="synonym">Torulopsis glabrata</name>
    <dbReference type="NCBI Taxonomy" id="5478"/>
    <lineage>
        <taxon>Eukaryota</taxon>
        <taxon>Fungi</taxon>
        <taxon>Dikarya</taxon>
        <taxon>Ascomycota</taxon>
        <taxon>Saccharomycotina</taxon>
        <taxon>Saccharomycetes</taxon>
        <taxon>Saccharomycetales</taxon>
        <taxon>Saccharomycetaceae</taxon>
        <taxon>Nakaseomyces</taxon>
    </lineage>
</organism>
<dbReference type="VEuPathDB" id="FungiDB:GW608_J07513"/>
<dbReference type="GO" id="GO:0032266">
    <property type="term" value="F:phosphatidylinositol-3-phosphate binding"/>
    <property type="evidence" value="ECO:0007669"/>
    <property type="project" value="EnsemblFungi"/>
</dbReference>
<comment type="similarity">
    <text evidence="3">Belongs to the ATG2 family.</text>
</comment>
<dbReference type="GO" id="GO:0043495">
    <property type="term" value="F:protein-membrane adaptor activity"/>
    <property type="evidence" value="ECO:0007669"/>
    <property type="project" value="TreeGrafter"/>
</dbReference>
<keyword evidence="6" id="KW-0256">Endoplasmic reticulum</keyword>
<keyword evidence="8" id="KW-0445">Lipid transport</keyword>
<dbReference type="GO" id="GO:0032258">
    <property type="term" value="P:cytoplasm to vacuole targeting by the Cvt pathway"/>
    <property type="evidence" value="ECO:0007669"/>
    <property type="project" value="EnsemblFungi"/>
</dbReference>
<dbReference type="GO" id="GO:0061908">
    <property type="term" value="C:phagophore"/>
    <property type="evidence" value="ECO:0007669"/>
    <property type="project" value="EnsemblFungi"/>
</dbReference>
<dbReference type="VEuPathDB" id="FungiDB:GVI51_J07491"/>
<dbReference type="PANTHER" id="PTHR13190">
    <property type="entry name" value="AUTOPHAGY-RELATED 2, ISOFORM A"/>
    <property type="match status" value="1"/>
</dbReference>
<dbReference type="Pfam" id="PF13329">
    <property type="entry name" value="ATG2_CAD"/>
    <property type="match status" value="2"/>
</dbReference>
<evidence type="ECO:0000256" key="6">
    <source>
        <dbReference type="ARBA" id="ARBA00022824"/>
    </source>
</evidence>
<evidence type="ECO:0000256" key="13">
    <source>
        <dbReference type="SAM" id="MobiDB-lite"/>
    </source>
</evidence>
<comment type="catalytic activity">
    <reaction evidence="10">
        <text>a 1,2-diacyl-sn-glycero-3-phospho-L-serine(in) = a 1,2-diacyl-sn-glycero-3-phospho-L-serine(out)</text>
        <dbReference type="Rhea" id="RHEA:38663"/>
        <dbReference type="ChEBI" id="CHEBI:57262"/>
    </reaction>
</comment>
<dbReference type="EMBL" id="LLZZ01000043">
    <property type="protein sequence ID" value="KTB11195.1"/>
    <property type="molecule type" value="Genomic_DNA"/>
</dbReference>
<gene>
    <name evidence="14" type="ORF">AO440_003093</name>
</gene>
<accession>A0A0W0DHA0</accession>
<evidence type="ECO:0000313" key="15">
    <source>
        <dbReference type="Proteomes" id="UP000054886"/>
    </source>
</evidence>
<evidence type="ECO:0000256" key="4">
    <source>
        <dbReference type="ARBA" id="ARBA00018070"/>
    </source>
</evidence>